<keyword evidence="2" id="KW-1133">Transmembrane helix</keyword>
<evidence type="ECO:0000313" key="3">
    <source>
        <dbReference type="EMBL" id="KAA6308763.1"/>
    </source>
</evidence>
<comment type="caution">
    <text evidence="3">The sequence shown here is derived from an EMBL/GenBank/DDBJ whole genome shotgun (WGS) entry which is preliminary data.</text>
</comment>
<dbReference type="AlphaFoldDB" id="A0A5J4PK47"/>
<keyword evidence="2" id="KW-0812">Transmembrane</keyword>
<gene>
    <name evidence="3" type="ORF">EZS28_056629</name>
</gene>
<protein>
    <submittedName>
        <fullName evidence="3">Uncharacterized protein</fullName>
    </submittedName>
</protein>
<sequence length="87" mass="9738">VDLTLTPQPTSSQSQRSDLIQSSQHSHSDSQLSDSFLCLSLGVLTGFILYRVYVALDLQLDLEDEVSLQRCYDYAFESAGRVAELYC</sequence>
<evidence type="ECO:0000256" key="1">
    <source>
        <dbReference type="SAM" id="MobiDB-lite"/>
    </source>
</evidence>
<proteinExistence type="predicted"/>
<reference evidence="3 4" key="1">
    <citation type="submission" date="2019-03" db="EMBL/GenBank/DDBJ databases">
        <title>Single cell metagenomics reveals metabolic interactions within the superorganism composed of flagellate Streblomastix strix and complex community of Bacteroidetes bacteria on its surface.</title>
        <authorList>
            <person name="Treitli S.C."/>
            <person name="Kolisko M."/>
            <person name="Husnik F."/>
            <person name="Keeling P."/>
            <person name="Hampl V."/>
        </authorList>
    </citation>
    <scope>NUCLEOTIDE SEQUENCE [LARGE SCALE GENOMIC DNA]</scope>
    <source>
        <strain evidence="3">ST1C</strain>
    </source>
</reference>
<evidence type="ECO:0000313" key="4">
    <source>
        <dbReference type="Proteomes" id="UP000324800"/>
    </source>
</evidence>
<feature type="transmembrane region" description="Helical" evidence="2">
    <location>
        <begin position="36"/>
        <end position="56"/>
    </location>
</feature>
<feature type="non-terminal residue" evidence="3">
    <location>
        <position position="1"/>
    </location>
</feature>
<keyword evidence="2" id="KW-0472">Membrane</keyword>
<name>A0A5J4PK47_9EUKA</name>
<feature type="region of interest" description="Disordered" evidence="1">
    <location>
        <begin position="1"/>
        <end position="30"/>
    </location>
</feature>
<organism evidence="3 4">
    <name type="scientific">Streblomastix strix</name>
    <dbReference type="NCBI Taxonomy" id="222440"/>
    <lineage>
        <taxon>Eukaryota</taxon>
        <taxon>Metamonada</taxon>
        <taxon>Preaxostyla</taxon>
        <taxon>Oxymonadida</taxon>
        <taxon>Streblomastigidae</taxon>
        <taxon>Streblomastix</taxon>
    </lineage>
</organism>
<dbReference type="Proteomes" id="UP000324800">
    <property type="component" value="Unassembled WGS sequence"/>
</dbReference>
<dbReference type="EMBL" id="SNRW01050671">
    <property type="protein sequence ID" value="KAA6308763.1"/>
    <property type="molecule type" value="Genomic_DNA"/>
</dbReference>
<accession>A0A5J4PK47</accession>
<evidence type="ECO:0000256" key="2">
    <source>
        <dbReference type="SAM" id="Phobius"/>
    </source>
</evidence>